<dbReference type="OrthoDB" id="893883at2"/>
<sequence>MKTLLKKMIKACQPKYEVVFTHYHVIPGQPVNKNESKHAFGRGESREAKEFYGKVVSSDFTRSLAPVEVHLRKIYLRGKTVEKAQFGPVEDLKKFKMVYNK</sequence>
<dbReference type="EMBL" id="QRGR01000020">
    <property type="protein sequence ID" value="RDV13893.1"/>
    <property type="molecule type" value="Genomic_DNA"/>
</dbReference>
<reference evidence="2" key="1">
    <citation type="submission" date="2018-08" db="EMBL/GenBank/DDBJ databases">
        <authorList>
            <person name="Liu Z.-W."/>
            <person name="Du Z.-J."/>
        </authorList>
    </citation>
    <scope>NUCLEOTIDE SEQUENCE [LARGE SCALE GENOMIC DNA]</scope>
    <source>
        <strain evidence="2">H4X</strain>
    </source>
</reference>
<evidence type="ECO:0000313" key="2">
    <source>
        <dbReference type="Proteomes" id="UP000256708"/>
    </source>
</evidence>
<protein>
    <submittedName>
        <fullName evidence="1">Uncharacterized protein</fullName>
    </submittedName>
</protein>
<name>A0A3D8L975_9BACT</name>
<accession>A0A3D8L975</accession>
<dbReference type="AlphaFoldDB" id="A0A3D8L975"/>
<keyword evidence="2" id="KW-1185">Reference proteome</keyword>
<proteinExistence type="predicted"/>
<organism evidence="1 2">
    <name type="scientific">Pontibacter diazotrophicus</name>
    <dbReference type="NCBI Taxonomy" id="1400979"/>
    <lineage>
        <taxon>Bacteria</taxon>
        <taxon>Pseudomonadati</taxon>
        <taxon>Bacteroidota</taxon>
        <taxon>Cytophagia</taxon>
        <taxon>Cytophagales</taxon>
        <taxon>Hymenobacteraceae</taxon>
        <taxon>Pontibacter</taxon>
    </lineage>
</organism>
<dbReference type="RefSeq" id="WP_115566940.1">
    <property type="nucleotide sequence ID" value="NZ_QRGR01000020.1"/>
</dbReference>
<evidence type="ECO:0000313" key="1">
    <source>
        <dbReference type="EMBL" id="RDV13893.1"/>
    </source>
</evidence>
<comment type="caution">
    <text evidence="1">The sequence shown here is derived from an EMBL/GenBank/DDBJ whole genome shotgun (WGS) entry which is preliminary data.</text>
</comment>
<dbReference type="Proteomes" id="UP000256708">
    <property type="component" value="Unassembled WGS sequence"/>
</dbReference>
<gene>
    <name evidence="1" type="ORF">DXT99_17880</name>
</gene>